<evidence type="ECO:0000313" key="3">
    <source>
        <dbReference type="EnsemblPlants" id="PAC:32928028.CDS.1"/>
    </source>
</evidence>
<keyword evidence="4" id="KW-1185">Reference proteome</keyword>
<evidence type="ECO:0000313" key="4">
    <source>
        <dbReference type="Proteomes" id="UP000006727"/>
    </source>
</evidence>
<accession>A0A2K1JE94</accession>
<name>A0A2K1JE94_PHYPA</name>
<dbReference type="Proteomes" id="UP000006727">
    <property type="component" value="Chromosome 15"/>
</dbReference>
<organism evidence="2">
    <name type="scientific">Physcomitrium patens</name>
    <name type="common">Spreading-leaved earth moss</name>
    <name type="synonym">Physcomitrella patens</name>
    <dbReference type="NCBI Taxonomy" id="3218"/>
    <lineage>
        <taxon>Eukaryota</taxon>
        <taxon>Viridiplantae</taxon>
        <taxon>Streptophyta</taxon>
        <taxon>Embryophyta</taxon>
        <taxon>Bryophyta</taxon>
        <taxon>Bryophytina</taxon>
        <taxon>Bryopsida</taxon>
        <taxon>Funariidae</taxon>
        <taxon>Funariales</taxon>
        <taxon>Funariaceae</taxon>
        <taxon>Physcomitrium</taxon>
    </lineage>
</organism>
<evidence type="ECO:0000313" key="2">
    <source>
        <dbReference type="EMBL" id="PNR39855.1"/>
    </source>
</evidence>
<reference evidence="2 4" key="1">
    <citation type="journal article" date="2008" name="Science">
        <title>The Physcomitrella genome reveals evolutionary insights into the conquest of land by plants.</title>
        <authorList>
            <person name="Rensing S."/>
            <person name="Lang D."/>
            <person name="Zimmer A."/>
            <person name="Terry A."/>
            <person name="Salamov A."/>
            <person name="Shapiro H."/>
            <person name="Nishiyama T."/>
            <person name="Perroud P.-F."/>
            <person name="Lindquist E."/>
            <person name="Kamisugi Y."/>
            <person name="Tanahashi T."/>
            <person name="Sakakibara K."/>
            <person name="Fujita T."/>
            <person name="Oishi K."/>
            <person name="Shin-I T."/>
            <person name="Kuroki Y."/>
            <person name="Toyoda A."/>
            <person name="Suzuki Y."/>
            <person name="Hashimoto A."/>
            <person name="Yamaguchi K."/>
            <person name="Sugano A."/>
            <person name="Kohara Y."/>
            <person name="Fujiyama A."/>
            <person name="Anterola A."/>
            <person name="Aoki S."/>
            <person name="Ashton N."/>
            <person name="Barbazuk W.B."/>
            <person name="Barker E."/>
            <person name="Bennetzen J."/>
            <person name="Bezanilla M."/>
            <person name="Blankenship R."/>
            <person name="Cho S.H."/>
            <person name="Dutcher S."/>
            <person name="Estelle M."/>
            <person name="Fawcett J.A."/>
            <person name="Gundlach H."/>
            <person name="Hanada K."/>
            <person name="Heyl A."/>
            <person name="Hicks K.A."/>
            <person name="Hugh J."/>
            <person name="Lohr M."/>
            <person name="Mayer K."/>
            <person name="Melkozernov A."/>
            <person name="Murata T."/>
            <person name="Nelson D."/>
            <person name="Pils B."/>
            <person name="Prigge M."/>
            <person name="Reiss B."/>
            <person name="Renner T."/>
            <person name="Rombauts S."/>
            <person name="Rushton P."/>
            <person name="Sanderfoot A."/>
            <person name="Schween G."/>
            <person name="Shiu S.-H."/>
            <person name="Stueber K."/>
            <person name="Theodoulou F.L."/>
            <person name="Tu H."/>
            <person name="Van de Peer Y."/>
            <person name="Verrier P.J."/>
            <person name="Waters E."/>
            <person name="Wood A."/>
            <person name="Yang L."/>
            <person name="Cove D."/>
            <person name="Cuming A."/>
            <person name="Hasebe M."/>
            <person name="Lucas S."/>
            <person name="Mishler D.B."/>
            <person name="Reski R."/>
            <person name="Grigoriev I."/>
            <person name="Quatrano R.S."/>
            <person name="Boore J.L."/>
        </authorList>
    </citation>
    <scope>NUCLEOTIDE SEQUENCE [LARGE SCALE GENOMIC DNA]</scope>
    <source>
        <strain evidence="3 4">cv. Gransden 2004</strain>
    </source>
</reference>
<dbReference type="Gramene" id="Pp3c15_23350V3.1">
    <property type="protein sequence ID" value="PAC:32928028.CDS.1"/>
    <property type="gene ID" value="Pp3c15_23350"/>
</dbReference>
<feature type="region of interest" description="Disordered" evidence="1">
    <location>
        <begin position="1"/>
        <end position="26"/>
    </location>
</feature>
<dbReference type="InParanoid" id="A0A2K1JE94"/>
<reference evidence="2 4" key="2">
    <citation type="journal article" date="2018" name="Plant J.">
        <title>The Physcomitrella patens chromosome-scale assembly reveals moss genome structure and evolution.</title>
        <authorList>
            <person name="Lang D."/>
            <person name="Ullrich K.K."/>
            <person name="Murat F."/>
            <person name="Fuchs J."/>
            <person name="Jenkins J."/>
            <person name="Haas F.B."/>
            <person name="Piednoel M."/>
            <person name="Gundlach H."/>
            <person name="Van Bel M."/>
            <person name="Meyberg R."/>
            <person name="Vives C."/>
            <person name="Morata J."/>
            <person name="Symeonidi A."/>
            <person name="Hiss M."/>
            <person name="Muchero W."/>
            <person name="Kamisugi Y."/>
            <person name="Saleh O."/>
            <person name="Blanc G."/>
            <person name="Decker E.L."/>
            <person name="van Gessel N."/>
            <person name="Grimwood J."/>
            <person name="Hayes R.D."/>
            <person name="Graham S.W."/>
            <person name="Gunter L.E."/>
            <person name="McDaniel S.F."/>
            <person name="Hoernstein S.N.W."/>
            <person name="Larsson A."/>
            <person name="Li F.W."/>
            <person name="Perroud P.F."/>
            <person name="Phillips J."/>
            <person name="Ranjan P."/>
            <person name="Rokshar D.S."/>
            <person name="Rothfels C.J."/>
            <person name="Schneider L."/>
            <person name="Shu S."/>
            <person name="Stevenson D.W."/>
            <person name="Thummler F."/>
            <person name="Tillich M."/>
            <person name="Villarreal Aguilar J.C."/>
            <person name="Widiez T."/>
            <person name="Wong G.K."/>
            <person name="Wymore A."/>
            <person name="Zhang Y."/>
            <person name="Zimmer A.D."/>
            <person name="Quatrano R.S."/>
            <person name="Mayer K.F.X."/>
            <person name="Goodstein D."/>
            <person name="Casacuberta J.M."/>
            <person name="Vandepoele K."/>
            <person name="Reski R."/>
            <person name="Cuming A.C."/>
            <person name="Tuskan G.A."/>
            <person name="Maumus F."/>
            <person name="Salse J."/>
            <person name="Schmutz J."/>
            <person name="Rensing S.A."/>
        </authorList>
    </citation>
    <scope>NUCLEOTIDE SEQUENCE [LARGE SCALE GENOMIC DNA]</scope>
    <source>
        <strain evidence="3 4">cv. Gransden 2004</strain>
    </source>
</reference>
<dbReference type="EnsemblPlants" id="Pp3c15_23350V3.1">
    <property type="protein sequence ID" value="PAC:32928028.CDS.1"/>
    <property type="gene ID" value="Pp3c15_23350"/>
</dbReference>
<dbReference type="EMBL" id="ABEU02000015">
    <property type="protein sequence ID" value="PNR39855.1"/>
    <property type="molecule type" value="Genomic_DNA"/>
</dbReference>
<proteinExistence type="predicted"/>
<gene>
    <name evidence="2" type="ORF">PHYPA_020135</name>
</gene>
<evidence type="ECO:0000256" key="1">
    <source>
        <dbReference type="SAM" id="MobiDB-lite"/>
    </source>
</evidence>
<sequence>MQGPQTFTHRYSFLPPSQSSSPTKKKSVPSFACNHISRFFLPHHCLLLHNTSHNTTHGSSKPVDHSLHRSSCFCREDPLFSFAPCRALERWLCVPGSDPALPRFEIAQTSTFCRSQACGIKQQPHVSRSLCRWSGTDVSGGTELA</sequence>
<dbReference type="AlphaFoldDB" id="A0A2K1JE94"/>
<protein>
    <submittedName>
        <fullName evidence="2 3">Uncharacterized protein</fullName>
    </submittedName>
</protein>
<reference evidence="3" key="3">
    <citation type="submission" date="2020-12" db="UniProtKB">
        <authorList>
            <consortium name="EnsemblPlants"/>
        </authorList>
    </citation>
    <scope>IDENTIFICATION</scope>
</reference>